<accession>A0A9D9E2A7</accession>
<evidence type="ECO:0000313" key="2">
    <source>
        <dbReference type="Proteomes" id="UP000823636"/>
    </source>
</evidence>
<evidence type="ECO:0000313" key="1">
    <source>
        <dbReference type="EMBL" id="MBO8437427.1"/>
    </source>
</evidence>
<gene>
    <name evidence="1" type="ORF">IAC54_00815</name>
</gene>
<organism evidence="1 2">
    <name type="scientific">Candidatus Caccoplasma merdipullorum</name>
    <dbReference type="NCBI Taxonomy" id="2840718"/>
    <lineage>
        <taxon>Bacteria</taxon>
        <taxon>Pseudomonadati</taxon>
        <taxon>Bacteroidota</taxon>
        <taxon>Bacteroidia</taxon>
        <taxon>Bacteroidales</taxon>
        <taxon>Bacteroidaceae</taxon>
        <taxon>Bacteroidaceae incertae sedis</taxon>
        <taxon>Candidatus Caccoplasma</taxon>
    </lineage>
</organism>
<dbReference type="AlphaFoldDB" id="A0A9D9E2A7"/>
<dbReference type="EMBL" id="JADIMW010000007">
    <property type="protein sequence ID" value="MBO8437427.1"/>
    <property type="molecule type" value="Genomic_DNA"/>
</dbReference>
<comment type="caution">
    <text evidence="1">The sequence shown here is derived from an EMBL/GenBank/DDBJ whole genome shotgun (WGS) entry which is preliminary data.</text>
</comment>
<reference evidence="1" key="1">
    <citation type="submission" date="2020-10" db="EMBL/GenBank/DDBJ databases">
        <authorList>
            <person name="Gilroy R."/>
        </authorList>
    </citation>
    <scope>NUCLEOTIDE SEQUENCE</scope>
    <source>
        <strain evidence="1">G3-4614</strain>
    </source>
</reference>
<name>A0A9D9E2A7_9BACT</name>
<dbReference type="Proteomes" id="UP000823636">
    <property type="component" value="Unassembled WGS sequence"/>
</dbReference>
<protein>
    <submittedName>
        <fullName evidence="1">Uncharacterized protein</fullName>
    </submittedName>
</protein>
<proteinExistence type="predicted"/>
<reference evidence="1" key="2">
    <citation type="journal article" date="2021" name="PeerJ">
        <title>Extensive microbial diversity within the chicken gut microbiome revealed by metagenomics and culture.</title>
        <authorList>
            <person name="Gilroy R."/>
            <person name="Ravi A."/>
            <person name="Getino M."/>
            <person name="Pursley I."/>
            <person name="Horton D.L."/>
            <person name="Alikhan N.F."/>
            <person name="Baker D."/>
            <person name="Gharbi K."/>
            <person name="Hall N."/>
            <person name="Watson M."/>
            <person name="Adriaenssens E.M."/>
            <person name="Foster-Nyarko E."/>
            <person name="Jarju S."/>
            <person name="Secka A."/>
            <person name="Antonio M."/>
            <person name="Oren A."/>
            <person name="Chaudhuri R.R."/>
            <person name="La Ragione R."/>
            <person name="Hildebrand F."/>
            <person name="Pallen M.J."/>
        </authorList>
    </citation>
    <scope>NUCLEOTIDE SEQUENCE</scope>
    <source>
        <strain evidence="1">G3-4614</strain>
    </source>
</reference>
<sequence length="57" mass="6224">MKIPGLSFSLKRAIGVSGLKAKIARETGIPTTRQGLERKIGDMAISTLTGKKKRKKR</sequence>